<gene>
    <name evidence="1" type="ORF">OM944_16665</name>
</gene>
<keyword evidence="2" id="KW-1185">Reference proteome</keyword>
<organism evidence="1 2">
    <name type="scientific">Algoriphagus halophytocola</name>
    <dbReference type="NCBI Taxonomy" id="2991499"/>
    <lineage>
        <taxon>Bacteria</taxon>
        <taxon>Pseudomonadati</taxon>
        <taxon>Bacteroidota</taxon>
        <taxon>Cytophagia</taxon>
        <taxon>Cytophagales</taxon>
        <taxon>Cyclobacteriaceae</taxon>
        <taxon>Algoriphagus</taxon>
    </lineage>
</organism>
<protein>
    <submittedName>
        <fullName evidence="1">Uncharacterized protein</fullName>
    </submittedName>
</protein>
<dbReference type="EMBL" id="CP110226">
    <property type="protein sequence ID" value="UZD22281.1"/>
    <property type="molecule type" value="Genomic_DNA"/>
</dbReference>
<evidence type="ECO:0000313" key="1">
    <source>
        <dbReference type="EMBL" id="UZD22281.1"/>
    </source>
</evidence>
<dbReference type="Proteomes" id="UP001163156">
    <property type="component" value="Chromosome"/>
</dbReference>
<name>A0ABY6MES0_9BACT</name>
<proteinExistence type="predicted"/>
<accession>A0ABY6MES0</accession>
<reference evidence="1" key="1">
    <citation type="submission" date="2022-10" db="EMBL/GenBank/DDBJ databases">
        <title>Algoriphagus sp. a novel bacteria isolate from halophytes salicornia europaea.</title>
        <authorList>
            <person name="Peng Y."/>
            <person name="Jiang L."/>
            <person name="Lee J."/>
        </authorList>
    </citation>
    <scope>NUCLEOTIDE SEQUENCE</scope>
    <source>
        <strain evidence="1">TR-M5</strain>
    </source>
</reference>
<evidence type="ECO:0000313" key="2">
    <source>
        <dbReference type="Proteomes" id="UP001163156"/>
    </source>
</evidence>
<dbReference type="RefSeq" id="WP_264808735.1">
    <property type="nucleotide sequence ID" value="NZ_CP110226.1"/>
</dbReference>
<sequence length="116" mass="13735">MKFTWVPIDHAFCFGGVTKLRILNPSFLPEIAHKLPESPYFQKYYKLLDKENLHQIVDNFLPLSSLSGIEEIVNQAYAQIPDEWEVPEHLPQRLINFLIDEARVQRARYLIKDRLR</sequence>